<proteinExistence type="inferred from homology"/>
<name>A0ABW7FMR4_9BURK</name>
<comment type="similarity">
    <text evidence="1 2">Belongs to the pirin family.</text>
</comment>
<comment type="caution">
    <text evidence="5">The sequence shown here is derived from an EMBL/GenBank/DDBJ whole genome shotgun (WGS) entry which is preliminary data.</text>
</comment>
<dbReference type="Pfam" id="PF02678">
    <property type="entry name" value="Pirin"/>
    <property type="match status" value="1"/>
</dbReference>
<dbReference type="SUPFAM" id="SSF51182">
    <property type="entry name" value="RmlC-like cupins"/>
    <property type="match status" value="1"/>
</dbReference>
<dbReference type="InterPro" id="IPR012093">
    <property type="entry name" value="Pirin"/>
</dbReference>
<dbReference type="PIRSF" id="PIRSF006232">
    <property type="entry name" value="Pirin"/>
    <property type="match status" value="1"/>
</dbReference>
<dbReference type="RefSeq" id="WP_394400006.1">
    <property type="nucleotide sequence ID" value="NZ_JBIGHW010000011.1"/>
</dbReference>
<evidence type="ECO:0000259" key="4">
    <source>
        <dbReference type="Pfam" id="PF05726"/>
    </source>
</evidence>
<feature type="domain" description="Pirin N-terminal" evidence="3">
    <location>
        <begin position="29"/>
        <end position="114"/>
    </location>
</feature>
<sequence>MSTPRLLPAQPHRIGVGFQATGWREPLALLDPFIQVDHFRLREPVFAPHPHAGLSTVTYLFDDSATGMVSRDSLGGTHPIAPGGLHWTLAGRGVMHDEFPAQPGREAHGLQIFVNLPADQKLRAPEVLQLAAAQMPRRQGDGWRAVQVFGGAAPLPLCWPAALVIVDIDAGAHVDTAPAVGEQGFALVVHGEGRVGALALAPGCAWHLPDHAAMRVQATQALRLACFSGRPLREPLVRHGPFAMSDESQVVAALQRFHSGGMGRLAPRNTRTAPEDSLS</sequence>
<organism evidence="5 6">
    <name type="scientific">Pelomonas margarita</name>
    <dbReference type="NCBI Taxonomy" id="3299031"/>
    <lineage>
        <taxon>Bacteria</taxon>
        <taxon>Pseudomonadati</taxon>
        <taxon>Pseudomonadota</taxon>
        <taxon>Betaproteobacteria</taxon>
        <taxon>Burkholderiales</taxon>
        <taxon>Sphaerotilaceae</taxon>
        <taxon>Roseateles</taxon>
    </lineage>
</organism>
<protein>
    <submittedName>
        <fullName evidence="5">Pirin family protein</fullName>
    </submittedName>
</protein>
<evidence type="ECO:0000256" key="1">
    <source>
        <dbReference type="ARBA" id="ARBA00008416"/>
    </source>
</evidence>
<gene>
    <name evidence="5" type="ORF">ACG0Z3_18070</name>
</gene>
<dbReference type="Gene3D" id="2.60.120.10">
    <property type="entry name" value="Jelly Rolls"/>
    <property type="match status" value="2"/>
</dbReference>
<accession>A0ABW7FMR4</accession>
<dbReference type="PANTHER" id="PTHR13903">
    <property type="entry name" value="PIRIN-RELATED"/>
    <property type="match status" value="1"/>
</dbReference>
<keyword evidence="6" id="KW-1185">Reference proteome</keyword>
<dbReference type="EMBL" id="JBIGHW010000011">
    <property type="protein sequence ID" value="MFG6442597.1"/>
    <property type="molecule type" value="Genomic_DNA"/>
</dbReference>
<dbReference type="Proteomes" id="UP001606301">
    <property type="component" value="Unassembled WGS sequence"/>
</dbReference>
<evidence type="ECO:0000313" key="5">
    <source>
        <dbReference type="EMBL" id="MFG6442597.1"/>
    </source>
</evidence>
<dbReference type="PANTHER" id="PTHR13903:SF8">
    <property type="entry name" value="PIRIN"/>
    <property type="match status" value="1"/>
</dbReference>
<evidence type="ECO:0000259" key="3">
    <source>
        <dbReference type="Pfam" id="PF02678"/>
    </source>
</evidence>
<dbReference type="InterPro" id="IPR014710">
    <property type="entry name" value="RmlC-like_jellyroll"/>
</dbReference>
<reference evidence="5 6" key="1">
    <citation type="submission" date="2024-08" db="EMBL/GenBank/DDBJ databases">
        <authorList>
            <person name="Lu H."/>
        </authorList>
    </citation>
    <scope>NUCLEOTIDE SEQUENCE [LARGE SCALE GENOMIC DNA]</scope>
    <source>
        <strain evidence="5 6">LKC17W</strain>
    </source>
</reference>
<dbReference type="InterPro" id="IPR003829">
    <property type="entry name" value="Pirin_N_dom"/>
</dbReference>
<dbReference type="Pfam" id="PF05726">
    <property type="entry name" value="Pirin_C"/>
    <property type="match status" value="1"/>
</dbReference>
<evidence type="ECO:0000313" key="6">
    <source>
        <dbReference type="Proteomes" id="UP001606301"/>
    </source>
</evidence>
<dbReference type="InterPro" id="IPR008778">
    <property type="entry name" value="Pirin_C_dom"/>
</dbReference>
<feature type="domain" description="Pirin C-terminal" evidence="4">
    <location>
        <begin position="166"/>
        <end position="262"/>
    </location>
</feature>
<dbReference type="InterPro" id="IPR011051">
    <property type="entry name" value="RmlC_Cupin_sf"/>
</dbReference>
<evidence type="ECO:0000256" key="2">
    <source>
        <dbReference type="RuleBase" id="RU003457"/>
    </source>
</evidence>